<evidence type="ECO:0000313" key="3">
    <source>
        <dbReference type="Proteomes" id="UP000238882"/>
    </source>
</evidence>
<feature type="signal peptide" evidence="1">
    <location>
        <begin position="1"/>
        <end position="26"/>
    </location>
</feature>
<evidence type="ECO:0008006" key="4">
    <source>
        <dbReference type="Google" id="ProtNLM"/>
    </source>
</evidence>
<feature type="chain" id="PRO_5015721085" description="Nudix hydrolase domain-containing protein" evidence="1">
    <location>
        <begin position="27"/>
        <end position="184"/>
    </location>
</feature>
<name>A0A2S7WJW2_9FLAO</name>
<accession>A0A2S7WJW2</accession>
<organism evidence="2 3">
    <name type="scientific">Polaribacter porphyrae</name>
    <dbReference type="NCBI Taxonomy" id="1137780"/>
    <lineage>
        <taxon>Bacteria</taxon>
        <taxon>Pseudomonadati</taxon>
        <taxon>Bacteroidota</taxon>
        <taxon>Flavobacteriia</taxon>
        <taxon>Flavobacteriales</taxon>
        <taxon>Flavobacteriaceae</taxon>
    </lineage>
</organism>
<keyword evidence="1" id="KW-0732">Signal</keyword>
<protein>
    <recommendedName>
        <fullName evidence="4">Nudix hydrolase domain-containing protein</fullName>
    </recommendedName>
</protein>
<keyword evidence="3" id="KW-1185">Reference proteome</keyword>
<sequence>MNLKIKSMKFKIILLLFSFVSLSLKAQEKKVTTFHRMLILNEKNELLVVKIKNQNIWVTPGLYQNTKQSIQEGMDSIAKTYGIKVSNIELRGIYGVKAPSKNYFSTRNLFVMKTKSKHSKLPEIIDKAEWVSIKESEKFINIPYVNWFIQDVFHNPKTIRFGTVEKQLIEGKLTSKIVEQFYNF</sequence>
<evidence type="ECO:0000313" key="2">
    <source>
        <dbReference type="EMBL" id="PQJ77726.1"/>
    </source>
</evidence>
<comment type="caution">
    <text evidence="2">The sequence shown here is derived from an EMBL/GenBank/DDBJ whole genome shotgun (WGS) entry which is preliminary data.</text>
</comment>
<proteinExistence type="predicted"/>
<evidence type="ECO:0000256" key="1">
    <source>
        <dbReference type="SAM" id="SignalP"/>
    </source>
</evidence>
<dbReference type="AlphaFoldDB" id="A0A2S7WJW2"/>
<gene>
    <name evidence="2" type="ORF">BTO18_00350</name>
</gene>
<dbReference type="EMBL" id="MSCN01000001">
    <property type="protein sequence ID" value="PQJ77726.1"/>
    <property type="molecule type" value="Genomic_DNA"/>
</dbReference>
<reference evidence="2 3" key="1">
    <citation type="submission" date="2016-12" db="EMBL/GenBank/DDBJ databases">
        <title>Trade-off between light-utilization and light-protection in marine flavobacteria.</title>
        <authorList>
            <person name="Kumagai Y."/>
            <person name="Yoshizawa S."/>
            <person name="Kogure K."/>
            <person name="Iwasaki W."/>
        </authorList>
    </citation>
    <scope>NUCLEOTIDE SEQUENCE [LARGE SCALE GENOMIC DNA]</scope>
    <source>
        <strain evidence="2 3">NBRC 108759</strain>
    </source>
</reference>
<dbReference type="Proteomes" id="UP000238882">
    <property type="component" value="Unassembled WGS sequence"/>
</dbReference>